<reference evidence="4" key="1">
    <citation type="journal article" date="2019" name="Int. J. Syst. Evol. Microbiol.">
        <title>The Global Catalogue of Microorganisms (GCM) 10K type strain sequencing project: providing services to taxonomists for standard genome sequencing and annotation.</title>
        <authorList>
            <consortium name="The Broad Institute Genomics Platform"/>
            <consortium name="The Broad Institute Genome Sequencing Center for Infectious Disease"/>
            <person name="Wu L."/>
            <person name="Ma J."/>
        </authorList>
    </citation>
    <scope>NUCLEOTIDE SEQUENCE [LARGE SCALE GENOMIC DNA]</scope>
    <source>
        <strain evidence="4">JCM30009</strain>
    </source>
</reference>
<gene>
    <name evidence="3" type="ORF">ACFPZP_15610</name>
</gene>
<dbReference type="Pfam" id="PF02463">
    <property type="entry name" value="SMC_N"/>
    <property type="match status" value="1"/>
</dbReference>
<evidence type="ECO:0000313" key="4">
    <source>
        <dbReference type="Proteomes" id="UP001596169"/>
    </source>
</evidence>
<dbReference type="InterPro" id="IPR003395">
    <property type="entry name" value="RecF/RecN/SMC_N"/>
</dbReference>
<dbReference type="RefSeq" id="WP_236946442.1">
    <property type="nucleotide sequence ID" value="NZ_JBHSRG010000009.1"/>
</dbReference>
<dbReference type="InterPro" id="IPR027417">
    <property type="entry name" value="P-loop_NTPase"/>
</dbReference>
<dbReference type="Proteomes" id="UP001596169">
    <property type="component" value="Unassembled WGS sequence"/>
</dbReference>
<sequence length="780" mass="88695">MMNWQISKIEISSFKAFKKIHLDFGDSSLLTLDGPNGFGKTSIFDAIELLLTGRIKRICHLFTTLMMGKRTNYEDNLLWNNRSGNNDLTIKIEFISGLHKLTLARHTPAANFDEKSNNRADQFIHLKLYELPEFASNDYIAENLRNENIIEEIFGKNFKENFSYLNYLEQGQNQLLHTRVDKRKEALNNLFNISDVKAETDSCKAIALRLTKFIGDPKRAADLSRLETEASSLKEMIQADLGAIEYKKISTAVLQPGWDKESPFPTYSAEIHREYIENIQSLQRLVLLKSAIQTRDKNDSIENFIELNKDSIKSLARFGNDLNKLDGLESTKKELNQLFKQGGIIKRGATVIKADEAKSLIGWPQERLKLFLEQIVTRDLLQQKSASNTNAAAELNRLKKELVTEHAKLYPNDQHCPLCGAEWHSHDIMLQKIEIRTTQINDVLNTDGQTLINLTGLMAAELAQIGSQIQGRITQLSVGYNQALHSFLLRDKTRLPAINQLASRLQALGGELNHSFSENDEEVDTRTQSLIAFIRNQKIAETEPLPQDWRNVITFAFKELQDFYIVELQNLKDKELYIAAKANEAQSVRLKQCLDELQVIQRETKAAQIAKGKVTNLKATLEKTERRYSEQTIAEIELIFHIYSGRLIQNYQRGLGLFIESKDGKELRFLTAEKSEYDAILSMSSGQVSALSLGFFLSLNRVYSNVPLILIDDPSQSLDEVNIASLTDLLRCEFSNRQLIVSSHEDDISSYMRYRFTKAGLSTRSLNMQRLAKEALVAAG</sequence>
<keyword evidence="1" id="KW-0175">Coiled coil</keyword>
<dbReference type="PANTHER" id="PTHR32182:SF22">
    <property type="entry name" value="ATP-DEPENDENT ENDONUCLEASE, OLD FAMILY-RELATED"/>
    <property type="match status" value="1"/>
</dbReference>
<dbReference type="EMBL" id="JBHSRG010000009">
    <property type="protein sequence ID" value="MFC6122481.1"/>
    <property type="molecule type" value="Genomic_DNA"/>
</dbReference>
<evidence type="ECO:0000259" key="2">
    <source>
        <dbReference type="Pfam" id="PF02463"/>
    </source>
</evidence>
<dbReference type="SUPFAM" id="SSF52540">
    <property type="entry name" value="P-loop containing nucleoside triphosphate hydrolases"/>
    <property type="match status" value="1"/>
</dbReference>
<proteinExistence type="predicted"/>
<feature type="coiled-coil region" evidence="1">
    <location>
        <begin position="607"/>
        <end position="634"/>
    </location>
</feature>
<dbReference type="PANTHER" id="PTHR32182">
    <property type="entry name" value="DNA REPLICATION AND REPAIR PROTEIN RECF"/>
    <property type="match status" value="1"/>
</dbReference>
<organism evidence="3 4">
    <name type="scientific">Citrobacter bitternis</name>
    <dbReference type="NCBI Taxonomy" id="1585982"/>
    <lineage>
        <taxon>Bacteria</taxon>
        <taxon>Pseudomonadati</taxon>
        <taxon>Pseudomonadota</taxon>
        <taxon>Gammaproteobacteria</taxon>
        <taxon>Enterobacterales</taxon>
        <taxon>Enterobacteriaceae</taxon>
        <taxon>Citrobacter</taxon>
    </lineage>
</organism>
<accession>A0ABW1Q2Z9</accession>
<evidence type="ECO:0000313" key="3">
    <source>
        <dbReference type="EMBL" id="MFC6122481.1"/>
    </source>
</evidence>
<name>A0ABW1Q2Z9_9ENTR</name>
<comment type="caution">
    <text evidence="3">The sequence shown here is derived from an EMBL/GenBank/DDBJ whole genome shotgun (WGS) entry which is preliminary data.</text>
</comment>
<protein>
    <submittedName>
        <fullName evidence="3">AAA family ATPase</fullName>
    </submittedName>
</protein>
<keyword evidence="4" id="KW-1185">Reference proteome</keyword>
<feature type="domain" description="RecF/RecN/SMC N-terminal" evidence="2">
    <location>
        <begin position="308"/>
        <end position="752"/>
    </location>
</feature>
<evidence type="ECO:0000256" key="1">
    <source>
        <dbReference type="SAM" id="Coils"/>
    </source>
</evidence>
<dbReference type="Gene3D" id="3.40.50.300">
    <property type="entry name" value="P-loop containing nucleotide triphosphate hydrolases"/>
    <property type="match status" value="2"/>
</dbReference>